<feature type="domain" description="RAI1-like" evidence="9">
    <location>
        <begin position="79"/>
        <end position="400"/>
    </location>
</feature>
<dbReference type="GO" id="GO:0110155">
    <property type="term" value="P:NAD-cap decapping"/>
    <property type="evidence" value="ECO:0007669"/>
    <property type="project" value="TreeGrafter"/>
</dbReference>
<dbReference type="GO" id="GO:0005829">
    <property type="term" value="C:cytosol"/>
    <property type="evidence" value="ECO:0007669"/>
    <property type="project" value="TreeGrafter"/>
</dbReference>
<dbReference type="GO" id="GO:0003899">
    <property type="term" value="F:DNA-directed RNA polymerase activity"/>
    <property type="evidence" value="ECO:0007669"/>
    <property type="project" value="InterPro"/>
</dbReference>
<dbReference type="InterPro" id="IPR013961">
    <property type="entry name" value="RAI1"/>
</dbReference>
<dbReference type="GO" id="GO:0046872">
    <property type="term" value="F:metal ion binding"/>
    <property type="evidence" value="ECO:0007669"/>
    <property type="project" value="UniProtKB-KW"/>
</dbReference>
<name>A0A4T0M7B9_9BASI</name>
<dbReference type="GO" id="GO:0004518">
    <property type="term" value="F:nuclease activity"/>
    <property type="evidence" value="ECO:0007669"/>
    <property type="project" value="UniProtKB-KW"/>
</dbReference>
<evidence type="ECO:0000313" key="10">
    <source>
        <dbReference type="EMBL" id="TIB78673.1"/>
    </source>
</evidence>
<proteinExistence type="inferred from homology"/>
<dbReference type="SUPFAM" id="SSF63393">
    <property type="entry name" value="RNA polymerase subunits"/>
    <property type="match status" value="1"/>
</dbReference>
<reference evidence="10 11" key="1">
    <citation type="submission" date="2019-03" db="EMBL/GenBank/DDBJ databases">
        <title>Sequencing 25 genomes of Wallemia mellicola.</title>
        <authorList>
            <person name="Gostincar C."/>
        </authorList>
    </citation>
    <scope>NUCLEOTIDE SEQUENCE [LARGE SCALE GENOMIC DNA]</scope>
    <source>
        <strain evidence="10 11">EXF-6152</strain>
    </source>
</reference>
<evidence type="ECO:0000256" key="1">
    <source>
        <dbReference type="ARBA" id="ARBA00001968"/>
    </source>
</evidence>
<dbReference type="EC" id="3.6.1.-" evidence="8"/>
<evidence type="ECO:0000256" key="3">
    <source>
        <dbReference type="ARBA" id="ARBA00022723"/>
    </source>
</evidence>
<dbReference type="GO" id="GO:0005634">
    <property type="term" value="C:nucleus"/>
    <property type="evidence" value="ECO:0007669"/>
    <property type="project" value="UniProtKB-SubCell"/>
</dbReference>
<comment type="caution">
    <text evidence="10">The sequence shown here is derived from an EMBL/GenBank/DDBJ whole genome shotgun (WGS) entry which is preliminary data.</text>
</comment>
<evidence type="ECO:0000256" key="6">
    <source>
        <dbReference type="ARBA" id="ARBA00044692"/>
    </source>
</evidence>
<comment type="cofactor">
    <cofactor evidence="1 8">
        <name>a divalent metal cation</name>
        <dbReference type="ChEBI" id="CHEBI:60240"/>
    </cofactor>
</comment>
<dbReference type="GO" id="GO:0003723">
    <property type="term" value="F:RNA binding"/>
    <property type="evidence" value="ECO:0007669"/>
    <property type="project" value="UniProtKB-KW"/>
</dbReference>
<dbReference type="Proteomes" id="UP000310685">
    <property type="component" value="Unassembled WGS sequence"/>
</dbReference>
<comment type="function">
    <text evidence="8">Decapping enzyme for NAD-capped RNAs: specifically hydrolyzes the nicotinamide adenine dinucleotide (NAD) cap from a subset of RNAs by removing the entire NAD moiety from the 5'-end of an NAD-capped RNA.</text>
</comment>
<keyword evidence="8" id="KW-0547">Nucleotide-binding</keyword>
<keyword evidence="8" id="KW-0378">Hydrolase</keyword>
<dbReference type="EMBL" id="SPRC01000024">
    <property type="protein sequence ID" value="TIB78673.1"/>
    <property type="molecule type" value="Genomic_DNA"/>
</dbReference>
<evidence type="ECO:0000259" key="9">
    <source>
        <dbReference type="Pfam" id="PF08652"/>
    </source>
</evidence>
<dbReference type="GO" id="GO:0034353">
    <property type="term" value="F:mRNA 5'-diphosphatase activity"/>
    <property type="evidence" value="ECO:0007669"/>
    <property type="project" value="TreeGrafter"/>
</dbReference>
<evidence type="ECO:0000256" key="8">
    <source>
        <dbReference type="RuleBase" id="RU367113"/>
    </source>
</evidence>
<sequence length="417" mass="48869">MKYLCADCGSPNDIRPREPIRCRECGHRIMYKQRTKRMVCQKSNDKPPSVNKYRYNLMHVKLFRLPTHTQNLKRTELSYPLQLHTYSINSNRSILYNNESLNFYNKPAIGADLKNGYQNALFYDKIEHLDQLLFVIDNLHLDWFRYGVVTFRGLLTKLATVLYNYQDKWSMNAMLIGNTVFLSDSDPPAAPKNEHHRMSMYSGYAFEHYCTSDDPDVRVNTAVQWATINKLRIGSTRILTAGEVDCVDDIPRDRDTYKPSQSKYVELKTSMQIRNQNQQDNFDKKLLKFYFQSYLLGIPKIIVGFKNRDGILVDLKEYSTLDLPQQVKGSAYEWNPKNCTSMAAMLLEFITSTIKRIGRTDKLYKVRYNPEERAVTIEITHLEDIIYPADDLYERYGFIPLDIYNKFQEQATSHRNP</sequence>
<dbReference type="InterPro" id="IPR006591">
    <property type="entry name" value="RNAP_P/RPABC4"/>
</dbReference>
<comment type="subcellular location">
    <subcellularLocation>
        <location evidence="8">Nucleus</location>
    </subcellularLocation>
</comment>
<evidence type="ECO:0000256" key="7">
    <source>
        <dbReference type="ARBA" id="ARBA00048124"/>
    </source>
</evidence>
<keyword evidence="4" id="KW-0862">Zinc</keyword>
<evidence type="ECO:0000256" key="5">
    <source>
        <dbReference type="ARBA" id="ARBA00044676"/>
    </source>
</evidence>
<gene>
    <name evidence="10" type="ORF">E3Q22_02468</name>
</gene>
<dbReference type="AlphaFoldDB" id="A0A4T0M7B9"/>
<comment type="catalytic activity">
    <reaction evidence="5">
        <text>a 5'-end (N(7)-methyl 5'-triphosphoguanosine)-ribonucleoside-ribonucleotide in mRNA + H2O = a (N(7)-methyl 5'-triphosphoguanosine)-nucleoside + a 5'-end phospho-ribonucleoside in mRNA + H(+)</text>
        <dbReference type="Rhea" id="RHEA:66928"/>
        <dbReference type="Rhea" id="RHEA-COMP:15692"/>
        <dbReference type="Rhea" id="RHEA-COMP:17313"/>
        <dbReference type="ChEBI" id="CHEBI:15377"/>
        <dbReference type="ChEBI" id="CHEBI:15378"/>
        <dbReference type="ChEBI" id="CHEBI:138282"/>
        <dbReference type="ChEBI" id="CHEBI:172876"/>
        <dbReference type="ChEBI" id="CHEBI:172877"/>
    </reaction>
    <physiologicalReaction direction="left-to-right" evidence="5">
        <dbReference type="Rhea" id="RHEA:66929"/>
    </physiologicalReaction>
</comment>
<comment type="similarity">
    <text evidence="2 8">Belongs to the DXO/Dom3Z family.</text>
</comment>
<dbReference type="GO" id="GO:0000166">
    <property type="term" value="F:nucleotide binding"/>
    <property type="evidence" value="ECO:0007669"/>
    <property type="project" value="UniProtKB-KW"/>
</dbReference>
<dbReference type="Pfam" id="PF03604">
    <property type="entry name" value="Zn_ribbon_RPAB4"/>
    <property type="match status" value="1"/>
</dbReference>
<dbReference type="GO" id="GO:0000956">
    <property type="term" value="P:nuclear-transcribed mRNA catabolic process"/>
    <property type="evidence" value="ECO:0007669"/>
    <property type="project" value="TreeGrafter"/>
</dbReference>
<evidence type="ECO:0000256" key="4">
    <source>
        <dbReference type="ARBA" id="ARBA00022833"/>
    </source>
</evidence>
<dbReference type="PANTHER" id="PTHR12395:SF9">
    <property type="entry name" value="DECAPPING AND EXORIBONUCLEASE PROTEIN"/>
    <property type="match status" value="1"/>
</dbReference>
<keyword evidence="8" id="KW-0694">RNA-binding</keyword>
<keyword evidence="8" id="KW-0539">Nucleus</keyword>
<keyword evidence="8" id="KW-0540">Nuclease</keyword>
<dbReference type="Gene3D" id="2.20.28.30">
    <property type="entry name" value="RNA polymerase ii, chain L"/>
    <property type="match status" value="1"/>
</dbReference>
<protein>
    <recommendedName>
        <fullName evidence="8">Decapping nuclease</fullName>
        <ecNumber evidence="8">3.6.1.-</ecNumber>
    </recommendedName>
</protein>
<dbReference type="GO" id="GO:0003677">
    <property type="term" value="F:DNA binding"/>
    <property type="evidence" value="ECO:0007669"/>
    <property type="project" value="InterPro"/>
</dbReference>
<organism evidence="10 11">
    <name type="scientific">Wallemia mellicola</name>
    <dbReference type="NCBI Taxonomy" id="1708541"/>
    <lineage>
        <taxon>Eukaryota</taxon>
        <taxon>Fungi</taxon>
        <taxon>Dikarya</taxon>
        <taxon>Basidiomycota</taxon>
        <taxon>Wallemiomycotina</taxon>
        <taxon>Wallemiomycetes</taxon>
        <taxon>Wallemiales</taxon>
        <taxon>Wallemiaceae</taxon>
        <taxon>Wallemia</taxon>
    </lineage>
</organism>
<dbReference type="InterPro" id="IPR029040">
    <property type="entry name" value="RPABC4/Spt4"/>
</dbReference>
<dbReference type="Pfam" id="PF08652">
    <property type="entry name" value="RAI1"/>
    <property type="match status" value="1"/>
</dbReference>
<dbReference type="GO" id="GO:0006351">
    <property type="term" value="P:DNA-templated transcription"/>
    <property type="evidence" value="ECO:0007669"/>
    <property type="project" value="InterPro"/>
</dbReference>
<comment type="catalytic activity">
    <reaction evidence="6">
        <text>a 5'-end triphospho-ribonucleoside in mRNA + H2O = a 5'-end phospho-ribonucleoside in mRNA + diphosphate + H(+)</text>
        <dbReference type="Rhea" id="RHEA:78683"/>
        <dbReference type="Rhea" id="RHEA-COMP:15692"/>
        <dbReference type="Rhea" id="RHEA-COMP:17164"/>
        <dbReference type="ChEBI" id="CHEBI:15377"/>
        <dbReference type="ChEBI" id="CHEBI:15378"/>
        <dbReference type="ChEBI" id="CHEBI:33019"/>
        <dbReference type="ChEBI" id="CHEBI:138282"/>
        <dbReference type="ChEBI" id="CHEBI:167618"/>
    </reaction>
    <physiologicalReaction direction="left-to-right" evidence="6">
        <dbReference type="Rhea" id="RHEA:78684"/>
    </physiologicalReaction>
</comment>
<dbReference type="InterPro" id="IPR039039">
    <property type="entry name" value="RAI1-like_fam"/>
</dbReference>
<keyword evidence="3 8" id="KW-0479">Metal-binding</keyword>
<evidence type="ECO:0000256" key="2">
    <source>
        <dbReference type="ARBA" id="ARBA00006562"/>
    </source>
</evidence>
<dbReference type="SMART" id="SM00659">
    <property type="entry name" value="RPOLCX"/>
    <property type="match status" value="1"/>
</dbReference>
<comment type="catalytic activity">
    <reaction evidence="7">
        <text>a 5'-end NAD(+)-phospho-ribonucleoside in mRNA + H2O = a 5'-end phospho-ribonucleoside in mRNA + NAD(+) + H(+)</text>
        <dbReference type="Rhea" id="RHEA:60880"/>
        <dbReference type="Rhea" id="RHEA-COMP:15692"/>
        <dbReference type="Rhea" id="RHEA-COMP:15698"/>
        <dbReference type="ChEBI" id="CHEBI:15377"/>
        <dbReference type="ChEBI" id="CHEBI:15378"/>
        <dbReference type="ChEBI" id="CHEBI:57540"/>
        <dbReference type="ChEBI" id="CHEBI:138282"/>
        <dbReference type="ChEBI" id="CHEBI:144029"/>
    </reaction>
    <physiologicalReaction direction="left-to-right" evidence="7">
        <dbReference type="Rhea" id="RHEA:60881"/>
    </physiologicalReaction>
</comment>
<accession>A0A4T0M7B9</accession>
<evidence type="ECO:0000313" key="11">
    <source>
        <dbReference type="Proteomes" id="UP000310685"/>
    </source>
</evidence>
<dbReference type="PANTHER" id="PTHR12395">
    <property type="entry name" value="DOM-3 RELATED"/>
    <property type="match status" value="1"/>
</dbReference>